<evidence type="ECO:0000313" key="7">
    <source>
        <dbReference type="EMBL" id="KIC71378.1"/>
    </source>
</evidence>
<sequence length="190" mass="21654">MLFFNMIPIIAMKYYLLIPFFYLLIFSPLYPVQGQETAYGEQLGEIDSSPESQNHLPQKSISLEENLHDPLIDPELAETDHFQAKFMNMLFILGLLISFMLLASWMLKRMTKSKVTQMNQASSIKILETRHLTPRSTIYLIEVKGQHLLIGESVAGVSHLATIGFLEEGDDTNYKRPAIPPYFSNPTKLS</sequence>
<evidence type="ECO:0008006" key="9">
    <source>
        <dbReference type="Google" id="ProtNLM"/>
    </source>
</evidence>
<evidence type="ECO:0000256" key="2">
    <source>
        <dbReference type="ARBA" id="ARBA00022475"/>
    </source>
</evidence>
<keyword evidence="5 6" id="KW-0472">Membrane</keyword>
<evidence type="ECO:0000256" key="4">
    <source>
        <dbReference type="ARBA" id="ARBA00022989"/>
    </source>
</evidence>
<keyword evidence="3 6" id="KW-0812">Transmembrane</keyword>
<evidence type="ECO:0000256" key="1">
    <source>
        <dbReference type="ARBA" id="ARBA00004236"/>
    </source>
</evidence>
<name>A0A0C1H919_9BACT</name>
<evidence type="ECO:0000256" key="3">
    <source>
        <dbReference type="ARBA" id="ARBA00022692"/>
    </source>
</evidence>
<dbReference type="InterPro" id="IPR022781">
    <property type="entry name" value="Flagellar_biosynth_FliO"/>
</dbReference>
<accession>A0A0C1H919</accession>
<evidence type="ECO:0000313" key="8">
    <source>
        <dbReference type="Proteomes" id="UP000031465"/>
    </source>
</evidence>
<dbReference type="Pfam" id="PF04347">
    <property type="entry name" value="FliO"/>
    <property type="match status" value="1"/>
</dbReference>
<protein>
    <recommendedName>
        <fullName evidence="9">Flagellar protein</fullName>
    </recommendedName>
</protein>
<evidence type="ECO:0000256" key="5">
    <source>
        <dbReference type="ARBA" id="ARBA00023136"/>
    </source>
</evidence>
<dbReference type="EMBL" id="JSAN01000092">
    <property type="protein sequence ID" value="KIC71378.1"/>
    <property type="molecule type" value="Genomic_DNA"/>
</dbReference>
<comment type="caution">
    <text evidence="7">The sequence shown here is derived from an EMBL/GenBank/DDBJ whole genome shotgun (WGS) entry which is preliminary data.</text>
</comment>
<dbReference type="PATRIC" id="fig|362787.3.peg.1450"/>
<dbReference type="Proteomes" id="UP000031465">
    <property type="component" value="Unassembled WGS sequence"/>
</dbReference>
<proteinExistence type="predicted"/>
<reference evidence="7 8" key="1">
    <citation type="journal article" date="2014" name="Mol. Biol. Evol.">
        <title>Massive expansion of Ubiquitination-related gene families within the Chlamydiae.</title>
        <authorList>
            <person name="Domman D."/>
            <person name="Collingro A."/>
            <person name="Lagkouvardos I."/>
            <person name="Gehre L."/>
            <person name="Weinmaier T."/>
            <person name="Rattei T."/>
            <person name="Subtil A."/>
            <person name="Horn M."/>
        </authorList>
    </citation>
    <scope>NUCLEOTIDE SEQUENCE [LARGE SCALE GENOMIC DNA]</scope>
    <source>
        <strain evidence="7 8">EI2</strain>
    </source>
</reference>
<keyword evidence="4 6" id="KW-1133">Transmembrane helix</keyword>
<organism evidence="7 8">
    <name type="scientific">Candidatus Protochlamydia amoebophila</name>
    <dbReference type="NCBI Taxonomy" id="362787"/>
    <lineage>
        <taxon>Bacteria</taxon>
        <taxon>Pseudomonadati</taxon>
        <taxon>Chlamydiota</taxon>
        <taxon>Chlamydiia</taxon>
        <taxon>Parachlamydiales</taxon>
        <taxon>Parachlamydiaceae</taxon>
        <taxon>Candidatus Protochlamydia</taxon>
    </lineage>
</organism>
<dbReference type="AlphaFoldDB" id="A0A0C1H919"/>
<dbReference type="GO" id="GO:0016020">
    <property type="term" value="C:membrane"/>
    <property type="evidence" value="ECO:0007669"/>
    <property type="project" value="InterPro"/>
</dbReference>
<keyword evidence="2" id="KW-1003">Cell membrane</keyword>
<gene>
    <name evidence="7" type="ORF">DB44_DT00130</name>
</gene>
<feature type="transmembrane region" description="Helical" evidence="6">
    <location>
        <begin position="86"/>
        <end position="107"/>
    </location>
</feature>
<comment type="subcellular location">
    <subcellularLocation>
        <location evidence="1">Cell membrane</location>
    </subcellularLocation>
</comment>
<evidence type="ECO:0000256" key="6">
    <source>
        <dbReference type="SAM" id="Phobius"/>
    </source>
</evidence>
<dbReference type="GO" id="GO:0044781">
    <property type="term" value="P:bacterial-type flagellum organization"/>
    <property type="evidence" value="ECO:0007669"/>
    <property type="project" value="InterPro"/>
</dbReference>